<feature type="signal peptide" evidence="3">
    <location>
        <begin position="1"/>
        <end position="20"/>
    </location>
</feature>
<feature type="compositionally biased region" description="Basic and acidic residues" evidence="1">
    <location>
        <begin position="390"/>
        <end position="401"/>
    </location>
</feature>
<keyword evidence="5" id="KW-1185">Reference proteome</keyword>
<reference evidence="4" key="1">
    <citation type="submission" date="2023-11" db="EMBL/GenBank/DDBJ databases">
        <authorList>
            <person name="Alioto T."/>
            <person name="Alioto T."/>
            <person name="Gomez Garrido J."/>
        </authorList>
    </citation>
    <scope>NUCLEOTIDE SEQUENCE</scope>
</reference>
<feature type="chain" id="PRO_5042487601" evidence="3">
    <location>
        <begin position="21"/>
        <end position="409"/>
    </location>
</feature>
<keyword evidence="2" id="KW-1133">Transmembrane helix</keyword>
<protein>
    <submittedName>
        <fullName evidence="4">Uncharacterized protein</fullName>
    </submittedName>
</protein>
<dbReference type="AlphaFoldDB" id="A0AAI8YUX3"/>
<feature type="region of interest" description="Disordered" evidence="1">
    <location>
        <begin position="219"/>
        <end position="245"/>
    </location>
</feature>
<evidence type="ECO:0000256" key="3">
    <source>
        <dbReference type="SAM" id="SignalP"/>
    </source>
</evidence>
<keyword evidence="2" id="KW-0812">Transmembrane</keyword>
<evidence type="ECO:0000256" key="1">
    <source>
        <dbReference type="SAM" id="MobiDB-lite"/>
    </source>
</evidence>
<comment type="caution">
    <text evidence="4">The sequence shown here is derived from an EMBL/GenBank/DDBJ whole genome shotgun (WGS) entry which is preliminary data.</text>
</comment>
<dbReference type="EMBL" id="CAVMBE010000010">
    <property type="protein sequence ID" value="CAK3900207.1"/>
    <property type="molecule type" value="Genomic_DNA"/>
</dbReference>
<accession>A0AAI8YUX3</accession>
<feature type="region of interest" description="Disordered" evidence="1">
    <location>
        <begin position="377"/>
        <end position="409"/>
    </location>
</feature>
<dbReference type="Proteomes" id="UP001296104">
    <property type="component" value="Unassembled WGS sequence"/>
</dbReference>
<name>A0AAI8YUX3_9PEZI</name>
<organism evidence="4 5">
    <name type="scientific">Lecanosticta acicola</name>
    <dbReference type="NCBI Taxonomy" id="111012"/>
    <lineage>
        <taxon>Eukaryota</taxon>
        <taxon>Fungi</taxon>
        <taxon>Dikarya</taxon>
        <taxon>Ascomycota</taxon>
        <taxon>Pezizomycotina</taxon>
        <taxon>Dothideomycetes</taxon>
        <taxon>Dothideomycetidae</taxon>
        <taxon>Mycosphaerellales</taxon>
        <taxon>Mycosphaerellaceae</taxon>
        <taxon>Lecanosticta</taxon>
    </lineage>
</organism>
<feature type="compositionally biased region" description="Polar residues" evidence="1">
    <location>
        <begin position="155"/>
        <end position="170"/>
    </location>
</feature>
<sequence length="409" mass="45553">MSSRPSDLLLLLPAFAISAATSLFRDALRAKSENYEYHPAPQTSVVTEIVVASPTPSTTHTAPDVASTTTPLSVNSLPTAWYYSLELALLLVYLFILLSSVIVARARFTNSEENRPLNQADTSPEESGSSQFLEFSAITTIETVPVSPPSSPKPTNCTFSKITSVDSTPSAEDENRHAISEITAVDFPPSSPPVPQPEALCSGFHDMALVTSSISTSSVLPCEATSSTDDEALSQTDSSEADEETLQERINAWILAPVPPLSIELPELAPVPSSPRPAPRLPIQALRLPPNVARARFEHCVAYPKPRLIWPTFLEKNPVDVEEYEELLELRHKERRENPKKRARGLRTFQGRHLSYKLIKAEDDEARQKIWDQAQVKKLKHNEQSRASWARKDRERKEKQQQQEQVEEE</sequence>
<keyword evidence="3" id="KW-0732">Signal</keyword>
<feature type="region of interest" description="Disordered" evidence="1">
    <location>
        <begin position="143"/>
        <end position="171"/>
    </location>
</feature>
<evidence type="ECO:0000256" key="2">
    <source>
        <dbReference type="SAM" id="Phobius"/>
    </source>
</evidence>
<evidence type="ECO:0000313" key="5">
    <source>
        <dbReference type="Proteomes" id="UP001296104"/>
    </source>
</evidence>
<proteinExistence type="predicted"/>
<feature type="transmembrane region" description="Helical" evidence="2">
    <location>
        <begin position="80"/>
        <end position="104"/>
    </location>
</feature>
<gene>
    <name evidence="4" type="ORF">LECACI_7A002446</name>
</gene>
<evidence type="ECO:0000313" key="4">
    <source>
        <dbReference type="EMBL" id="CAK3900207.1"/>
    </source>
</evidence>
<keyword evidence="2" id="KW-0472">Membrane</keyword>